<evidence type="ECO:0000256" key="1">
    <source>
        <dbReference type="ARBA" id="ARBA00038310"/>
    </source>
</evidence>
<comment type="caution">
    <text evidence="4">The sequence shown here is derived from an EMBL/GenBank/DDBJ whole genome shotgun (WGS) entry which is preliminary data.</text>
</comment>
<dbReference type="EMBL" id="CAJNOK010000748">
    <property type="protein sequence ID" value="CAF0772859.1"/>
    <property type="molecule type" value="Genomic_DNA"/>
</dbReference>
<dbReference type="Proteomes" id="UP000681722">
    <property type="component" value="Unassembled WGS sequence"/>
</dbReference>
<evidence type="ECO:0000313" key="5">
    <source>
        <dbReference type="EMBL" id="CAF3553823.1"/>
    </source>
</evidence>
<dbReference type="Gene3D" id="3.20.20.140">
    <property type="entry name" value="Metal-dependent hydrolases"/>
    <property type="match status" value="1"/>
</dbReference>
<protein>
    <recommendedName>
        <fullName evidence="2">Amidohydrolase-related domain-containing protein</fullName>
    </recommendedName>
</protein>
<dbReference type="InterPro" id="IPR052350">
    <property type="entry name" value="Metallo-dep_Lactonases"/>
</dbReference>
<dbReference type="Pfam" id="PF04909">
    <property type="entry name" value="Amidohydro_2"/>
    <property type="match status" value="1"/>
</dbReference>
<dbReference type="EMBL" id="CAJOBC010008606">
    <property type="protein sequence ID" value="CAF3966224.1"/>
    <property type="molecule type" value="Genomic_DNA"/>
</dbReference>
<dbReference type="PANTHER" id="PTHR43569:SF2">
    <property type="entry name" value="AMIDOHYDROLASE-RELATED DOMAIN-CONTAINING PROTEIN"/>
    <property type="match status" value="1"/>
</dbReference>
<dbReference type="GO" id="GO:0016787">
    <property type="term" value="F:hydrolase activity"/>
    <property type="evidence" value="ECO:0007669"/>
    <property type="project" value="InterPro"/>
</dbReference>
<dbReference type="Proteomes" id="UP000663829">
    <property type="component" value="Unassembled WGS sequence"/>
</dbReference>
<dbReference type="EMBL" id="CAJOBA010000748">
    <property type="protein sequence ID" value="CAF3553823.1"/>
    <property type="molecule type" value="Genomic_DNA"/>
</dbReference>
<dbReference type="PANTHER" id="PTHR43569">
    <property type="entry name" value="AMIDOHYDROLASE"/>
    <property type="match status" value="1"/>
</dbReference>
<evidence type="ECO:0000259" key="2">
    <source>
        <dbReference type="Pfam" id="PF04909"/>
    </source>
</evidence>
<evidence type="ECO:0000313" key="6">
    <source>
        <dbReference type="EMBL" id="CAF3966224.1"/>
    </source>
</evidence>
<sequence length="321" mass="36867">MSTIISTFPDIDASNKLDIVDCHHHLWDISSNNYPWLRPVDQGGTPSHLAGDINKLKKSYLIDDYLYDTRNFNLLKSVHVQAEYDHQVNDGCGEVEYLQHVADQSQYPQGIVAYANLSSPTVEHLFQKYTTAYRNVKGIRQLLNYIEGKPSLCMIDRGDYLKDQKWLEGFSLLDKYNLSYDLHVYQSQMVDAAELARQYPHTPIILDHCGLPYGGDTLFDDWKQNMAILAQQSNVSCKISGLVMFQHNWSLSTLKPYVDYCLNIFGSKRCMFASNFPVDKLNATFDELFEAYFKLATEAGLTSEEIKQVFCQNAVNFYRLK</sequence>
<dbReference type="InterPro" id="IPR032466">
    <property type="entry name" value="Metal_Hydrolase"/>
</dbReference>
<proteinExistence type="inferred from homology"/>
<feature type="domain" description="Amidohydrolase-related" evidence="2">
    <location>
        <begin position="20"/>
        <end position="320"/>
    </location>
</feature>
<reference evidence="4" key="1">
    <citation type="submission" date="2021-02" db="EMBL/GenBank/DDBJ databases">
        <authorList>
            <person name="Nowell W R."/>
        </authorList>
    </citation>
    <scope>NUCLEOTIDE SEQUENCE</scope>
</reference>
<evidence type="ECO:0000313" key="7">
    <source>
        <dbReference type="Proteomes" id="UP000663829"/>
    </source>
</evidence>
<keyword evidence="7" id="KW-1185">Reference proteome</keyword>
<dbReference type="SUPFAM" id="SSF51556">
    <property type="entry name" value="Metallo-dependent hydrolases"/>
    <property type="match status" value="1"/>
</dbReference>
<gene>
    <name evidence="4" type="ORF">GPM918_LOCUS23757</name>
    <name evidence="3" type="ORF">OVA965_LOCUS3179</name>
    <name evidence="6" type="ORF">SRO942_LOCUS23756</name>
    <name evidence="5" type="ORF">TMI583_LOCUS3178</name>
</gene>
<accession>A0A814W8N4</accession>
<dbReference type="InterPro" id="IPR006680">
    <property type="entry name" value="Amidohydro-rel"/>
</dbReference>
<organism evidence="4 7">
    <name type="scientific">Didymodactylos carnosus</name>
    <dbReference type="NCBI Taxonomy" id="1234261"/>
    <lineage>
        <taxon>Eukaryota</taxon>
        <taxon>Metazoa</taxon>
        <taxon>Spiralia</taxon>
        <taxon>Gnathifera</taxon>
        <taxon>Rotifera</taxon>
        <taxon>Eurotatoria</taxon>
        <taxon>Bdelloidea</taxon>
        <taxon>Philodinida</taxon>
        <taxon>Philodinidae</taxon>
        <taxon>Didymodactylos</taxon>
    </lineage>
</organism>
<dbReference type="Proteomes" id="UP000682733">
    <property type="component" value="Unassembled WGS sequence"/>
</dbReference>
<comment type="similarity">
    <text evidence="1">Belongs to the metallo-dependent hydrolases superfamily.</text>
</comment>
<dbReference type="AlphaFoldDB" id="A0A814W8N4"/>
<dbReference type="OrthoDB" id="2135488at2759"/>
<evidence type="ECO:0000313" key="3">
    <source>
        <dbReference type="EMBL" id="CAF0772859.1"/>
    </source>
</evidence>
<dbReference type="Proteomes" id="UP000677228">
    <property type="component" value="Unassembled WGS sequence"/>
</dbReference>
<dbReference type="EMBL" id="CAJNOQ010008605">
    <property type="protein sequence ID" value="CAF1201762.1"/>
    <property type="molecule type" value="Genomic_DNA"/>
</dbReference>
<name>A0A814W8N4_9BILA</name>
<evidence type="ECO:0000313" key="4">
    <source>
        <dbReference type="EMBL" id="CAF1201762.1"/>
    </source>
</evidence>